<feature type="domain" description="Flp pilus assembly protein RcpC/CpaB" evidence="2">
    <location>
        <begin position="118"/>
        <end position="246"/>
    </location>
</feature>
<evidence type="ECO:0000259" key="2">
    <source>
        <dbReference type="Pfam" id="PF16976"/>
    </source>
</evidence>
<dbReference type="InterPro" id="IPR031571">
    <property type="entry name" value="RcpC_dom"/>
</dbReference>
<dbReference type="RefSeq" id="WP_189115413.1">
    <property type="nucleotide sequence ID" value="NZ_BMQC01000015.1"/>
</dbReference>
<reference evidence="3" key="2">
    <citation type="submission" date="2020-09" db="EMBL/GenBank/DDBJ databases">
        <authorList>
            <person name="Sun Q."/>
            <person name="Ohkuma M."/>
        </authorList>
    </citation>
    <scope>NUCLEOTIDE SEQUENCE</scope>
    <source>
        <strain evidence="3">JCM 3091</strain>
    </source>
</reference>
<comment type="caution">
    <text evidence="3">The sequence shown here is derived from an EMBL/GenBank/DDBJ whole genome shotgun (WGS) entry which is preliminary data.</text>
</comment>
<organism evidence="3 4">
    <name type="scientific">Pilimelia terevasa</name>
    <dbReference type="NCBI Taxonomy" id="53372"/>
    <lineage>
        <taxon>Bacteria</taxon>
        <taxon>Bacillati</taxon>
        <taxon>Actinomycetota</taxon>
        <taxon>Actinomycetes</taxon>
        <taxon>Micromonosporales</taxon>
        <taxon>Micromonosporaceae</taxon>
        <taxon>Pilimelia</taxon>
    </lineage>
</organism>
<feature type="chain" id="PRO_5039500709" description="Flp pilus assembly protein RcpC/CpaB domain-containing protein" evidence="1">
    <location>
        <begin position="22"/>
        <end position="266"/>
    </location>
</feature>
<dbReference type="Pfam" id="PF16976">
    <property type="entry name" value="RcpC"/>
    <property type="match status" value="1"/>
</dbReference>
<reference evidence="3" key="1">
    <citation type="journal article" date="2014" name="Int. J. Syst. Evol. Microbiol.">
        <title>Complete genome sequence of Corynebacterium casei LMG S-19264T (=DSM 44701T), isolated from a smear-ripened cheese.</title>
        <authorList>
            <consortium name="US DOE Joint Genome Institute (JGI-PGF)"/>
            <person name="Walter F."/>
            <person name="Albersmeier A."/>
            <person name="Kalinowski J."/>
            <person name="Ruckert C."/>
        </authorList>
    </citation>
    <scope>NUCLEOTIDE SEQUENCE</scope>
    <source>
        <strain evidence="3">JCM 3091</strain>
    </source>
</reference>
<keyword evidence="4" id="KW-1185">Reference proteome</keyword>
<gene>
    <name evidence="3" type="ORF">GCM10010124_34850</name>
</gene>
<proteinExistence type="predicted"/>
<protein>
    <recommendedName>
        <fullName evidence="2">Flp pilus assembly protein RcpC/CpaB domain-containing protein</fullName>
    </recommendedName>
</protein>
<evidence type="ECO:0000313" key="3">
    <source>
        <dbReference type="EMBL" id="GGK39083.1"/>
    </source>
</evidence>
<evidence type="ECO:0000256" key="1">
    <source>
        <dbReference type="SAM" id="SignalP"/>
    </source>
</evidence>
<dbReference type="EMBL" id="BMQC01000015">
    <property type="protein sequence ID" value="GGK39083.1"/>
    <property type="molecule type" value="Genomic_DNA"/>
</dbReference>
<sequence>MKRRLLAVLAAFLLAAVGCLAVVAYVRGADARAVAGKQAVTVLVAAKRIPAGTTGAKLRAGDLTERVVVPAQTAPADALDAVPPALDALVLTADLQPRQLVLRGAFGESTKSTGGLPLPAGKLAVSVELSAAERVAGFVRPGASIAVFSTFTTRAGRGRVPSGETSVVSGAANVHATRVLLPRVEVLAVGGQGAPGAVAGANPAPTPGGKADKGADTPLLVTVGVTQPEAERLIHATVTSTLYLALLDSATTVAPGTGVDTNTLYP</sequence>
<keyword evidence="1" id="KW-0732">Signal</keyword>
<dbReference type="Proteomes" id="UP000662200">
    <property type="component" value="Unassembled WGS sequence"/>
</dbReference>
<name>A0A8J3BT50_9ACTN</name>
<dbReference type="PROSITE" id="PS51257">
    <property type="entry name" value="PROKAR_LIPOPROTEIN"/>
    <property type="match status" value="1"/>
</dbReference>
<dbReference type="AlphaFoldDB" id="A0A8J3BT50"/>
<evidence type="ECO:0000313" key="4">
    <source>
        <dbReference type="Proteomes" id="UP000662200"/>
    </source>
</evidence>
<feature type="signal peptide" evidence="1">
    <location>
        <begin position="1"/>
        <end position="21"/>
    </location>
</feature>
<accession>A0A8J3BT50</accession>